<keyword evidence="3" id="KW-0547">Nucleotide-binding</keyword>
<evidence type="ECO:0000313" key="14">
    <source>
        <dbReference type="Proteomes" id="UP000520770"/>
    </source>
</evidence>
<evidence type="ECO:0000256" key="6">
    <source>
        <dbReference type="ARBA" id="ARBA00023157"/>
    </source>
</evidence>
<dbReference type="InterPro" id="IPR018485">
    <property type="entry name" value="FGGY_C"/>
</dbReference>
<dbReference type="InterPro" id="IPR013449">
    <property type="entry name" value="Rhamnulokinase"/>
</dbReference>
<dbReference type="Proteomes" id="UP000524535">
    <property type="component" value="Unassembled WGS sequence"/>
</dbReference>
<dbReference type="EC" id="2.7.1.5" evidence="8"/>
<keyword evidence="15" id="KW-1185">Reference proteome</keyword>
<dbReference type="Gene3D" id="3.30.420.40">
    <property type="match status" value="2"/>
</dbReference>
<name>A0A7W6TEV7_9HYPH</name>
<keyword evidence="4 12" id="KW-0418">Kinase</keyword>
<dbReference type="GO" id="GO:0004370">
    <property type="term" value="F:glycerol kinase activity"/>
    <property type="evidence" value="ECO:0007669"/>
    <property type="project" value="TreeGrafter"/>
</dbReference>
<organism evidence="12 15">
    <name type="scientific">Aliirhizobium cellulosilyticum</name>
    <dbReference type="NCBI Taxonomy" id="393664"/>
    <lineage>
        <taxon>Bacteria</taxon>
        <taxon>Pseudomonadati</taxon>
        <taxon>Pseudomonadota</taxon>
        <taxon>Alphaproteobacteria</taxon>
        <taxon>Hyphomicrobiales</taxon>
        <taxon>Rhizobiaceae</taxon>
        <taxon>Aliirhizobium</taxon>
    </lineage>
</organism>
<evidence type="ECO:0000313" key="13">
    <source>
        <dbReference type="EMBL" id="MBB4446830.1"/>
    </source>
</evidence>
<dbReference type="GO" id="GO:0005829">
    <property type="term" value="C:cytosol"/>
    <property type="evidence" value="ECO:0007669"/>
    <property type="project" value="TreeGrafter"/>
</dbReference>
<dbReference type="EMBL" id="JACIGY010000003">
    <property type="protein sequence ID" value="MBB4412199.1"/>
    <property type="molecule type" value="Genomic_DNA"/>
</dbReference>
<proteinExistence type="inferred from homology"/>
<keyword evidence="6" id="KW-1015">Disulfide bond</keyword>
<feature type="domain" description="Carbohydrate kinase FGGY C-terminal" evidence="10">
    <location>
        <begin position="255"/>
        <end position="441"/>
    </location>
</feature>
<comment type="similarity">
    <text evidence="1">Belongs to the FGGY kinase family.</text>
</comment>
<reference evidence="14 15" key="1">
    <citation type="submission" date="2020-08" db="EMBL/GenBank/DDBJ databases">
        <title>Genomic Encyclopedia of Type Strains, Phase IV (KMG-V): Genome sequencing to study the core and pangenomes of soil and plant-associated prokaryotes.</title>
        <authorList>
            <person name="Whitman W."/>
        </authorList>
    </citation>
    <scope>NUCLEOTIDE SEQUENCE [LARGE SCALE GENOMIC DNA]</scope>
    <source>
        <strain evidence="12 15">SEMIA 444</strain>
        <strain evidence="11 14">SEMIA 448</strain>
        <strain evidence="13 16">SEMIA 452</strain>
    </source>
</reference>
<dbReference type="Proteomes" id="UP000576087">
    <property type="component" value="Unassembled WGS sequence"/>
</dbReference>
<dbReference type="AlphaFoldDB" id="A0A7W6TEV7"/>
<accession>A0A7W6TEV7</accession>
<dbReference type="InterPro" id="IPR018484">
    <property type="entry name" value="FGGY_N"/>
</dbReference>
<feature type="domain" description="Carbohydrate kinase FGGY N-terminal" evidence="9">
    <location>
        <begin position="7"/>
        <end position="228"/>
    </location>
</feature>
<dbReference type="PANTHER" id="PTHR10196:SF93">
    <property type="entry name" value="L-RHAMNULOKINASE"/>
    <property type="match status" value="1"/>
</dbReference>
<dbReference type="GO" id="GO:0005524">
    <property type="term" value="F:ATP binding"/>
    <property type="evidence" value="ECO:0007669"/>
    <property type="project" value="UniProtKB-KW"/>
</dbReference>
<keyword evidence="2 12" id="KW-0808">Transferase</keyword>
<keyword evidence="7" id="KW-0684">Rhamnose metabolism</keyword>
<evidence type="ECO:0000256" key="8">
    <source>
        <dbReference type="NCBIfam" id="TIGR02627"/>
    </source>
</evidence>
<evidence type="ECO:0000256" key="1">
    <source>
        <dbReference type="ARBA" id="ARBA00009156"/>
    </source>
</evidence>
<dbReference type="GO" id="GO:0019301">
    <property type="term" value="P:rhamnose catabolic process"/>
    <property type="evidence" value="ECO:0007669"/>
    <property type="project" value="UniProtKB-UniRule"/>
</dbReference>
<evidence type="ECO:0000256" key="3">
    <source>
        <dbReference type="ARBA" id="ARBA00022741"/>
    </source>
</evidence>
<dbReference type="InterPro" id="IPR043129">
    <property type="entry name" value="ATPase_NBD"/>
</dbReference>
<dbReference type="GO" id="GO:0008993">
    <property type="term" value="F:rhamnulokinase activity"/>
    <property type="evidence" value="ECO:0007669"/>
    <property type="project" value="UniProtKB-UniRule"/>
</dbReference>
<gene>
    <name evidence="12" type="ORF">GGE31_002712</name>
    <name evidence="11" type="ORF">GGE33_003341</name>
    <name evidence="13" type="ORF">GGE35_002652</name>
</gene>
<dbReference type="Pfam" id="PF02782">
    <property type="entry name" value="FGGY_C"/>
    <property type="match status" value="1"/>
</dbReference>
<dbReference type="PIRSF" id="PIRSF000538">
    <property type="entry name" value="GlpK"/>
    <property type="match status" value="1"/>
</dbReference>
<evidence type="ECO:0000313" key="15">
    <source>
        <dbReference type="Proteomes" id="UP000524535"/>
    </source>
</evidence>
<dbReference type="RefSeq" id="WP_183825006.1">
    <property type="nucleotide sequence ID" value="NZ_JACIGW010000003.1"/>
</dbReference>
<evidence type="ECO:0000259" key="9">
    <source>
        <dbReference type="Pfam" id="PF00370"/>
    </source>
</evidence>
<evidence type="ECO:0000256" key="2">
    <source>
        <dbReference type="ARBA" id="ARBA00022679"/>
    </source>
</evidence>
<dbReference type="Pfam" id="PF00370">
    <property type="entry name" value="FGGY_N"/>
    <property type="match status" value="1"/>
</dbReference>
<evidence type="ECO:0000313" key="16">
    <source>
        <dbReference type="Proteomes" id="UP000576087"/>
    </source>
</evidence>
<evidence type="ECO:0000256" key="5">
    <source>
        <dbReference type="ARBA" id="ARBA00022840"/>
    </source>
</evidence>
<evidence type="ECO:0000256" key="4">
    <source>
        <dbReference type="ARBA" id="ARBA00022777"/>
    </source>
</evidence>
<protein>
    <recommendedName>
        <fullName evidence="8">Rhamnulokinase</fullName>
        <ecNumber evidence="8">2.7.1.5</ecNumber>
    </recommendedName>
</protein>
<sequence>MKVPEKIVAVDIGASSGRVILSEVRDGILSLTEIHRFENNLRGDDVFAHQCWDLDFLEAEMRKGLAIAQEQGGLASVGVDTWGVDYVLLDDNLERIGPAVSYRDHRTDGMMETVFAEISRAEIYRRTGIQFLQFNTLYQLAATVRQHPEWLARACHFLMIPDYLHFRLCGVLSNEYTNVTTTQLFNLHENDWDTNLLEVAGLPKTMMMHPVEAGTIIGEIPALQSEAAIKVVAPATHDTGSAVAAAPLETEDEAFISSGTWSLMGIESKTPFADAEALAANVSNEGGVERRYRVLKNIMGFWLIQRVRKELGSPDHGGLVSEARDGTPWRSLINPQDARFLNPNNMTAEIQAFCRATGQPVPESAGALSRCIFDSLALSYRQVKEKLETLRGRPVNRIRIVGGGSQNDLVNQLCADACGVPVTAGPIETTALGNVCVQMIALGQLSGLDEARALVRRSFPLTEYLPRQRVPQSVWDRFQSFSALPALEGQD</sequence>
<evidence type="ECO:0000313" key="12">
    <source>
        <dbReference type="EMBL" id="MBB4412199.1"/>
    </source>
</evidence>
<dbReference type="EMBL" id="JACIHM010000003">
    <property type="protein sequence ID" value="MBB4446830.1"/>
    <property type="molecule type" value="Genomic_DNA"/>
</dbReference>
<dbReference type="GO" id="GO:0006071">
    <property type="term" value="P:glycerol metabolic process"/>
    <property type="evidence" value="ECO:0007669"/>
    <property type="project" value="TreeGrafter"/>
</dbReference>
<dbReference type="EMBL" id="JACIGW010000003">
    <property type="protein sequence ID" value="MBB4349579.1"/>
    <property type="molecule type" value="Genomic_DNA"/>
</dbReference>
<evidence type="ECO:0000256" key="7">
    <source>
        <dbReference type="ARBA" id="ARBA00023308"/>
    </source>
</evidence>
<dbReference type="PANTHER" id="PTHR10196">
    <property type="entry name" value="SUGAR KINASE"/>
    <property type="match status" value="1"/>
</dbReference>
<evidence type="ECO:0000313" key="11">
    <source>
        <dbReference type="EMBL" id="MBB4349579.1"/>
    </source>
</evidence>
<dbReference type="CDD" id="cd07771">
    <property type="entry name" value="ASKHA_NBD_FGGY_RhaB-like"/>
    <property type="match status" value="1"/>
</dbReference>
<dbReference type="SUPFAM" id="SSF53067">
    <property type="entry name" value="Actin-like ATPase domain"/>
    <property type="match status" value="2"/>
</dbReference>
<dbReference type="Proteomes" id="UP000520770">
    <property type="component" value="Unassembled WGS sequence"/>
</dbReference>
<evidence type="ECO:0000259" key="10">
    <source>
        <dbReference type="Pfam" id="PF02782"/>
    </source>
</evidence>
<dbReference type="InterPro" id="IPR000577">
    <property type="entry name" value="Carb_kinase_FGGY"/>
</dbReference>
<keyword evidence="5" id="KW-0067">ATP-binding</keyword>
<dbReference type="NCBIfam" id="TIGR02627">
    <property type="entry name" value="rhamnulo_kin"/>
    <property type="match status" value="1"/>
</dbReference>
<comment type="caution">
    <text evidence="12">The sequence shown here is derived from an EMBL/GenBank/DDBJ whole genome shotgun (WGS) entry which is preliminary data.</text>
</comment>